<proteinExistence type="predicted"/>
<dbReference type="AlphaFoldDB" id="A0A4Y2SKT2"/>
<name>A0A4Y2SKT2_ARAVE</name>
<gene>
    <name evidence="1" type="ORF">AVEN_192332_1</name>
</gene>
<reference evidence="1 2" key="1">
    <citation type="journal article" date="2019" name="Sci. Rep.">
        <title>Orb-weaving spider Araneus ventricosus genome elucidates the spidroin gene catalogue.</title>
        <authorList>
            <person name="Kono N."/>
            <person name="Nakamura H."/>
            <person name="Ohtoshi R."/>
            <person name="Moran D.A.P."/>
            <person name="Shinohara A."/>
            <person name="Yoshida Y."/>
            <person name="Fujiwara M."/>
            <person name="Mori M."/>
            <person name="Tomita M."/>
            <person name="Arakawa K."/>
        </authorList>
    </citation>
    <scope>NUCLEOTIDE SEQUENCE [LARGE SCALE GENOMIC DNA]</scope>
</reference>
<organism evidence="1 2">
    <name type="scientific">Araneus ventricosus</name>
    <name type="common">Orbweaver spider</name>
    <name type="synonym">Epeira ventricosa</name>
    <dbReference type="NCBI Taxonomy" id="182803"/>
    <lineage>
        <taxon>Eukaryota</taxon>
        <taxon>Metazoa</taxon>
        <taxon>Ecdysozoa</taxon>
        <taxon>Arthropoda</taxon>
        <taxon>Chelicerata</taxon>
        <taxon>Arachnida</taxon>
        <taxon>Araneae</taxon>
        <taxon>Araneomorphae</taxon>
        <taxon>Entelegynae</taxon>
        <taxon>Araneoidea</taxon>
        <taxon>Araneidae</taxon>
        <taxon>Araneus</taxon>
    </lineage>
</organism>
<keyword evidence="2" id="KW-1185">Reference proteome</keyword>
<dbReference type="EMBL" id="BGPR01022038">
    <property type="protein sequence ID" value="GBN87910.1"/>
    <property type="molecule type" value="Genomic_DNA"/>
</dbReference>
<sequence>MTKEKKARWLARQSQESLDRIRAVDAAAYRRRIEAETPAQSQARQERYAEAHHLVRNRQRIRDEAIHFIEAQVETHNCGPMNIIYQFRKSKNFAAERPSDGKFTSCCHKGKIKLEKSSDALSNDFLYPNFLLDLLTNPNNPDYKNFQANIRSYNSAVSFASM</sequence>
<evidence type="ECO:0000313" key="1">
    <source>
        <dbReference type="EMBL" id="GBN87910.1"/>
    </source>
</evidence>
<dbReference type="Proteomes" id="UP000499080">
    <property type="component" value="Unassembled WGS sequence"/>
</dbReference>
<evidence type="ECO:0000313" key="2">
    <source>
        <dbReference type="Proteomes" id="UP000499080"/>
    </source>
</evidence>
<comment type="caution">
    <text evidence="1">The sequence shown here is derived from an EMBL/GenBank/DDBJ whole genome shotgun (WGS) entry which is preliminary data.</text>
</comment>
<dbReference type="OrthoDB" id="6567905at2759"/>
<accession>A0A4Y2SKT2</accession>
<protein>
    <recommendedName>
        <fullName evidence="3">Helitron helicase-like domain-containing protein</fullName>
    </recommendedName>
</protein>
<evidence type="ECO:0008006" key="3">
    <source>
        <dbReference type="Google" id="ProtNLM"/>
    </source>
</evidence>